<sequence>MTALRVLILAYDGVEALDFAGPFELFTTASRVSHRVQPGTAAPFEVASVALTPPGRPVQARAGLQLLADHTVASNPAADVLIVPGGVVDAPMASPETLRWIADCAAGAQIVASVCTGVFLLARSGVVTQEAVTTHWEDIADLRAQFPKLDVRDDVRWVDTGRIVSSAGISAGIDMSLHLVERLAGREGRELAERTARQMDYAWTHNSSHPSA</sequence>
<dbReference type="Proteomes" id="UP001242045">
    <property type="component" value="Unassembled WGS sequence"/>
</dbReference>
<dbReference type="InterPro" id="IPR029062">
    <property type="entry name" value="Class_I_gatase-like"/>
</dbReference>
<protein>
    <submittedName>
        <fullName evidence="2">Transcriptional regulator GlxA family with amidase domain</fullName>
    </submittedName>
</protein>
<name>A0AAW8CRV4_9BURK</name>
<evidence type="ECO:0000259" key="1">
    <source>
        <dbReference type="Pfam" id="PF01965"/>
    </source>
</evidence>
<dbReference type="GO" id="GO:0006355">
    <property type="term" value="P:regulation of DNA-templated transcription"/>
    <property type="evidence" value="ECO:0007669"/>
    <property type="project" value="TreeGrafter"/>
</dbReference>
<dbReference type="PANTHER" id="PTHR43130">
    <property type="entry name" value="ARAC-FAMILY TRANSCRIPTIONAL REGULATOR"/>
    <property type="match status" value="1"/>
</dbReference>
<comment type="caution">
    <text evidence="2">The sequence shown here is derived from an EMBL/GenBank/DDBJ whole genome shotgun (WGS) entry which is preliminary data.</text>
</comment>
<dbReference type="RefSeq" id="WP_307684738.1">
    <property type="nucleotide sequence ID" value="NZ_JAUSRD010000004.1"/>
</dbReference>
<accession>A0AAW8CRV4</accession>
<gene>
    <name evidence="2" type="ORF">J2W31_002146</name>
</gene>
<evidence type="ECO:0000313" key="2">
    <source>
        <dbReference type="EMBL" id="MDP9893035.1"/>
    </source>
</evidence>
<dbReference type="InterPro" id="IPR052158">
    <property type="entry name" value="INH-QAR"/>
</dbReference>
<reference evidence="2" key="1">
    <citation type="submission" date="2023-07" db="EMBL/GenBank/DDBJ databases">
        <title>Sorghum-associated microbial communities from plants grown in Nebraska, USA.</title>
        <authorList>
            <person name="Schachtman D."/>
        </authorList>
    </citation>
    <scope>NUCLEOTIDE SEQUENCE</scope>
    <source>
        <strain evidence="2">DS3754</strain>
    </source>
</reference>
<dbReference type="EMBL" id="JAUSRD010000004">
    <property type="protein sequence ID" value="MDP9893035.1"/>
    <property type="molecule type" value="Genomic_DNA"/>
</dbReference>
<dbReference type="Pfam" id="PF01965">
    <property type="entry name" value="DJ-1_PfpI"/>
    <property type="match status" value="1"/>
</dbReference>
<dbReference type="CDD" id="cd03139">
    <property type="entry name" value="GATase1_PfpI_2"/>
    <property type="match status" value="1"/>
</dbReference>
<dbReference type="PANTHER" id="PTHR43130:SF14">
    <property type="entry name" value="DJ-1_PFPI DOMAIN-CONTAINING PROTEIN"/>
    <property type="match status" value="1"/>
</dbReference>
<feature type="domain" description="DJ-1/PfpI" evidence="1">
    <location>
        <begin position="5"/>
        <end position="181"/>
    </location>
</feature>
<organism evidence="2 3">
    <name type="scientific">Variovorax boronicumulans</name>
    <dbReference type="NCBI Taxonomy" id="436515"/>
    <lineage>
        <taxon>Bacteria</taxon>
        <taxon>Pseudomonadati</taxon>
        <taxon>Pseudomonadota</taxon>
        <taxon>Betaproteobacteria</taxon>
        <taxon>Burkholderiales</taxon>
        <taxon>Comamonadaceae</taxon>
        <taxon>Variovorax</taxon>
    </lineage>
</organism>
<dbReference type="AlphaFoldDB" id="A0AAW8CRV4"/>
<dbReference type="Gene3D" id="3.40.50.880">
    <property type="match status" value="1"/>
</dbReference>
<evidence type="ECO:0000313" key="3">
    <source>
        <dbReference type="Proteomes" id="UP001242045"/>
    </source>
</evidence>
<proteinExistence type="predicted"/>
<dbReference type="InterPro" id="IPR002818">
    <property type="entry name" value="DJ-1/PfpI"/>
</dbReference>
<dbReference type="SUPFAM" id="SSF52317">
    <property type="entry name" value="Class I glutamine amidotransferase-like"/>
    <property type="match status" value="1"/>
</dbReference>